<sequence>KYRYLPIDINVEGATTGKRQTAQSVNPTLSNLVVGHGLSTRQSPSLPNENLDEETSRVTKAINKTLQKMSTINDPNQQASNKKL</sequence>
<feature type="non-terminal residue" evidence="1">
    <location>
        <position position="1"/>
    </location>
</feature>
<organism evidence="1 2">
    <name type="scientific">Diploptera punctata</name>
    <name type="common">Pacific beetle cockroach</name>
    <dbReference type="NCBI Taxonomy" id="6984"/>
    <lineage>
        <taxon>Eukaryota</taxon>
        <taxon>Metazoa</taxon>
        <taxon>Ecdysozoa</taxon>
        <taxon>Arthropoda</taxon>
        <taxon>Hexapoda</taxon>
        <taxon>Insecta</taxon>
        <taxon>Pterygota</taxon>
        <taxon>Neoptera</taxon>
        <taxon>Polyneoptera</taxon>
        <taxon>Dictyoptera</taxon>
        <taxon>Blattodea</taxon>
        <taxon>Blaberoidea</taxon>
        <taxon>Blaberidae</taxon>
        <taxon>Diplopterinae</taxon>
        <taxon>Diploptera</taxon>
    </lineage>
</organism>
<evidence type="ECO:0000313" key="2">
    <source>
        <dbReference type="Proteomes" id="UP001233999"/>
    </source>
</evidence>
<dbReference type="AlphaFoldDB" id="A0AAD8AEU0"/>
<protein>
    <submittedName>
        <fullName evidence="1">Uncharacterized protein</fullName>
    </submittedName>
</protein>
<accession>A0AAD8AEU0</accession>
<dbReference type="EMBL" id="JASPKZ010001618">
    <property type="protein sequence ID" value="KAJ9597301.1"/>
    <property type="molecule type" value="Genomic_DNA"/>
</dbReference>
<name>A0AAD8AEU0_DIPPU</name>
<keyword evidence="2" id="KW-1185">Reference proteome</keyword>
<reference evidence="1" key="1">
    <citation type="journal article" date="2023" name="IScience">
        <title>Live-bearing cockroach genome reveals convergent evolutionary mechanisms linked to viviparity in insects and beyond.</title>
        <authorList>
            <person name="Fouks B."/>
            <person name="Harrison M.C."/>
            <person name="Mikhailova A.A."/>
            <person name="Marchal E."/>
            <person name="English S."/>
            <person name="Carruthers M."/>
            <person name="Jennings E.C."/>
            <person name="Chiamaka E.L."/>
            <person name="Frigard R.A."/>
            <person name="Pippel M."/>
            <person name="Attardo G.M."/>
            <person name="Benoit J.B."/>
            <person name="Bornberg-Bauer E."/>
            <person name="Tobe S.S."/>
        </authorList>
    </citation>
    <scope>NUCLEOTIDE SEQUENCE</scope>
    <source>
        <strain evidence="1">Stay&amp;Tobe</strain>
    </source>
</reference>
<evidence type="ECO:0000313" key="1">
    <source>
        <dbReference type="EMBL" id="KAJ9597301.1"/>
    </source>
</evidence>
<dbReference type="Proteomes" id="UP001233999">
    <property type="component" value="Unassembled WGS sequence"/>
</dbReference>
<reference evidence="1" key="2">
    <citation type="submission" date="2023-05" db="EMBL/GenBank/DDBJ databases">
        <authorList>
            <person name="Fouks B."/>
        </authorList>
    </citation>
    <scope>NUCLEOTIDE SEQUENCE</scope>
    <source>
        <strain evidence="1">Stay&amp;Tobe</strain>
        <tissue evidence="1">Testes</tissue>
    </source>
</reference>
<proteinExistence type="predicted"/>
<gene>
    <name evidence="1" type="ORF">L9F63_011822</name>
</gene>
<comment type="caution">
    <text evidence="1">The sequence shown here is derived from an EMBL/GenBank/DDBJ whole genome shotgun (WGS) entry which is preliminary data.</text>
</comment>
<feature type="non-terminal residue" evidence="1">
    <location>
        <position position="84"/>
    </location>
</feature>